<dbReference type="GO" id="GO:0016020">
    <property type="term" value="C:membrane"/>
    <property type="evidence" value="ECO:0007669"/>
    <property type="project" value="UniProtKB-SubCell"/>
</dbReference>
<feature type="transmembrane region" description="Helical" evidence="6">
    <location>
        <begin position="90"/>
        <end position="111"/>
    </location>
</feature>
<dbReference type="InterPro" id="IPR000620">
    <property type="entry name" value="EamA_dom"/>
</dbReference>
<dbReference type="InterPro" id="IPR050638">
    <property type="entry name" value="AA-Vitamin_Transporters"/>
</dbReference>
<sequence>MQTRRVALLAIIGAVVFWGLSFISIKIAVAVLPPMTLGALRFFLGTIILFFIKGRLAPEEHLVTEDIPYLAGAGLIGVTAYFFFENNGVARVSASEASIIIAAIPVLAMLMERFLPPRQPLHLRRWAGAALSMFGVYLVVLPSLPAAGPLKTASDPIGYLFMFGAALSWVGYAILTQGLSAKRSRIYIVFWQSVFGFLGFLPFAFFEHPAWEHLTWSVLAHVAYLGIFCSALGYWFYVYALQHLGVGTSSVFINLIPVVTVVAGFFALQERLAALQWWGALAVISGVYLATLQGRPETRASTKEGA</sequence>
<dbReference type="EMBL" id="DSVL01000221">
    <property type="protein sequence ID" value="HFH29285.1"/>
    <property type="molecule type" value="Genomic_DNA"/>
</dbReference>
<feature type="transmembrane region" description="Helical" evidence="6">
    <location>
        <begin position="218"/>
        <end position="239"/>
    </location>
</feature>
<keyword evidence="4 6" id="KW-1133">Transmembrane helix</keyword>
<feature type="transmembrane region" description="Helical" evidence="6">
    <location>
        <begin position="35"/>
        <end position="54"/>
    </location>
</feature>
<feature type="domain" description="EamA" evidence="7">
    <location>
        <begin position="157"/>
        <end position="291"/>
    </location>
</feature>
<dbReference type="Gene3D" id="1.10.3730.20">
    <property type="match status" value="1"/>
</dbReference>
<feature type="transmembrane region" description="Helical" evidence="6">
    <location>
        <begin position="251"/>
        <end position="268"/>
    </location>
</feature>
<feature type="transmembrane region" description="Helical" evidence="6">
    <location>
        <begin position="7"/>
        <end position="29"/>
    </location>
</feature>
<dbReference type="Pfam" id="PF00892">
    <property type="entry name" value="EamA"/>
    <property type="match status" value="2"/>
</dbReference>
<protein>
    <submittedName>
        <fullName evidence="8">DMT family transporter</fullName>
    </submittedName>
</protein>
<proteinExistence type="inferred from homology"/>
<dbReference type="AlphaFoldDB" id="A0A7C3IK44"/>
<feature type="transmembrane region" description="Helical" evidence="6">
    <location>
        <begin position="123"/>
        <end position="144"/>
    </location>
</feature>
<evidence type="ECO:0000259" key="7">
    <source>
        <dbReference type="Pfam" id="PF00892"/>
    </source>
</evidence>
<dbReference type="SUPFAM" id="SSF103481">
    <property type="entry name" value="Multidrug resistance efflux transporter EmrE"/>
    <property type="match status" value="2"/>
</dbReference>
<comment type="caution">
    <text evidence="8">The sequence shown here is derived from an EMBL/GenBank/DDBJ whole genome shotgun (WGS) entry which is preliminary data.</text>
</comment>
<feature type="transmembrane region" description="Helical" evidence="6">
    <location>
        <begin position="66"/>
        <end position="84"/>
    </location>
</feature>
<accession>A0A7C3IK44</accession>
<evidence type="ECO:0000313" key="8">
    <source>
        <dbReference type="EMBL" id="HFH29285.1"/>
    </source>
</evidence>
<evidence type="ECO:0000256" key="6">
    <source>
        <dbReference type="SAM" id="Phobius"/>
    </source>
</evidence>
<keyword evidence="5 6" id="KW-0472">Membrane</keyword>
<keyword evidence="3 6" id="KW-0812">Transmembrane</keyword>
<evidence type="ECO:0000256" key="5">
    <source>
        <dbReference type="ARBA" id="ARBA00023136"/>
    </source>
</evidence>
<evidence type="ECO:0000256" key="4">
    <source>
        <dbReference type="ARBA" id="ARBA00022989"/>
    </source>
</evidence>
<evidence type="ECO:0000256" key="2">
    <source>
        <dbReference type="ARBA" id="ARBA00007362"/>
    </source>
</evidence>
<reference evidence="8" key="1">
    <citation type="journal article" date="2020" name="mSystems">
        <title>Genome- and Community-Level Interaction Insights into Carbon Utilization and Element Cycling Functions of Hydrothermarchaeota in Hydrothermal Sediment.</title>
        <authorList>
            <person name="Zhou Z."/>
            <person name="Liu Y."/>
            <person name="Xu W."/>
            <person name="Pan J."/>
            <person name="Luo Z.H."/>
            <person name="Li M."/>
        </authorList>
    </citation>
    <scope>NUCLEOTIDE SEQUENCE [LARGE SCALE GENOMIC DNA]</scope>
    <source>
        <strain evidence="8">SpSt-503</strain>
    </source>
</reference>
<name>A0A7C3IK44_9SPIR</name>
<dbReference type="InterPro" id="IPR037185">
    <property type="entry name" value="EmrE-like"/>
</dbReference>
<feature type="transmembrane region" description="Helical" evidence="6">
    <location>
        <begin position="156"/>
        <end position="175"/>
    </location>
</feature>
<organism evidence="8">
    <name type="scientific">Gracilinema caldarium</name>
    <dbReference type="NCBI Taxonomy" id="215591"/>
    <lineage>
        <taxon>Bacteria</taxon>
        <taxon>Pseudomonadati</taxon>
        <taxon>Spirochaetota</taxon>
        <taxon>Spirochaetia</taxon>
        <taxon>Spirochaetales</taxon>
        <taxon>Breznakiellaceae</taxon>
        <taxon>Gracilinema</taxon>
    </lineage>
</organism>
<evidence type="ECO:0000256" key="3">
    <source>
        <dbReference type="ARBA" id="ARBA00022692"/>
    </source>
</evidence>
<comment type="similarity">
    <text evidence="2">Belongs to the EamA transporter family.</text>
</comment>
<evidence type="ECO:0000256" key="1">
    <source>
        <dbReference type="ARBA" id="ARBA00004141"/>
    </source>
</evidence>
<dbReference type="PANTHER" id="PTHR32322:SF2">
    <property type="entry name" value="EAMA DOMAIN-CONTAINING PROTEIN"/>
    <property type="match status" value="1"/>
</dbReference>
<feature type="domain" description="EamA" evidence="7">
    <location>
        <begin position="7"/>
        <end position="140"/>
    </location>
</feature>
<gene>
    <name evidence="8" type="ORF">ENS59_07200</name>
</gene>
<feature type="transmembrane region" description="Helical" evidence="6">
    <location>
        <begin position="187"/>
        <end position="206"/>
    </location>
</feature>
<dbReference type="PANTHER" id="PTHR32322">
    <property type="entry name" value="INNER MEMBRANE TRANSPORTER"/>
    <property type="match status" value="1"/>
</dbReference>
<comment type="subcellular location">
    <subcellularLocation>
        <location evidence="1">Membrane</location>
        <topology evidence="1">Multi-pass membrane protein</topology>
    </subcellularLocation>
</comment>
<feature type="transmembrane region" description="Helical" evidence="6">
    <location>
        <begin position="274"/>
        <end position="292"/>
    </location>
</feature>